<keyword evidence="1" id="KW-1133">Transmembrane helix</keyword>
<organism evidence="2 3">
    <name type="scientific">Natronobacterium haloterrestre</name>
    <name type="common">Halobiforma haloterrestris</name>
    <dbReference type="NCBI Taxonomy" id="148448"/>
    <lineage>
        <taxon>Archaea</taxon>
        <taxon>Methanobacteriati</taxon>
        <taxon>Methanobacteriota</taxon>
        <taxon>Stenosarchaea group</taxon>
        <taxon>Halobacteria</taxon>
        <taxon>Halobacteriales</taxon>
        <taxon>Natrialbaceae</taxon>
        <taxon>Natronobacterium</taxon>
    </lineage>
</organism>
<evidence type="ECO:0000313" key="2">
    <source>
        <dbReference type="EMBL" id="SFC08860.1"/>
    </source>
</evidence>
<dbReference type="Proteomes" id="UP000199161">
    <property type="component" value="Unassembled WGS sequence"/>
</dbReference>
<proteinExistence type="predicted"/>
<feature type="transmembrane region" description="Helical" evidence="1">
    <location>
        <begin position="142"/>
        <end position="161"/>
    </location>
</feature>
<protein>
    <submittedName>
        <fullName evidence="2">Uncharacterized protein</fullName>
    </submittedName>
</protein>
<evidence type="ECO:0000256" key="1">
    <source>
        <dbReference type="SAM" id="Phobius"/>
    </source>
</evidence>
<accession>A0A1I1GI57</accession>
<feature type="transmembrane region" description="Helical" evidence="1">
    <location>
        <begin position="102"/>
        <end position="122"/>
    </location>
</feature>
<dbReference type="RefSeq" id="WP_089787599.1">
    <property type="nucleotide sequence ID" value="NZ_FOKW01000004.1"/>
</dbReference>
<feature type="transmembrane region" description="Helical" evidence="1">
    <location>
        <begin position="12"/>
        <end position="31"/>
    </location>
</feature>
<dbReference type="EMBL" id="FOKW01000004">
    <property type="protein sequence ID" value="SFC08860.1"/>
    <property type="molecule type" value="Genomic_DNA"/>
</dbReference>
<feature type="transmembrane region" description="Helical" evidence="1">
    <location>
        <begin position="245"/>
        <end position="264"/>
    </location>
</feature>
<feature type="transmembrane region" description="Helical" evidence="1">
    <location>
        <begin position="181"/>
        <end position="202"/>
    </location>
</feature>
<evidence type="ECO:0000313" key="3">
    <source>
        <dbReference type="Proteomes" id="UP000199161"/>
    </source>
</evidence>
<sequence>MSRPGSLSRAYVLASLATIVLAGIATVVGLTVPGLYRDAPVLLPQLYGQDLLTLVVALPVGTVALYVAARGSLRGYVVWLGVDGYLLYTYASYAFMTAFNELYLVYTTLLWLTLYTFVGGLVRLDVTRVKRTAEGLSVRPYVAFQALLAVLVAFLWLAEIVPAIVSGTVPATVADAELTTSVIYSLDLGIVLPGFVLSAYWLRQRRAWGYAFTAVLLVKAATLGLAVLAMAVFQLRDGQVVPVPVLAIFGLLTAASLVLLGRFLSVIGPGDDSSITAARDDVAVAASDRSAERDSR</sequence>
<feature type="transmembrane region" description="Helical" evidence="1">
    <location>
        <begin position="51"/>
        <end position="69"/>
    </location>
</feature>
<keyword evidence="1" id="KW-0812">Transmembrane</keyword>
<feature type="transmembrane region" description="Helical" evidence="1">
    <location>
        <begin position="209"/>
        <end position="233"/>
    </location>
</feature>
<keyword evidence="3" id="KW-1185">Reference proteome</keyword>
<reference evidence="3" key="1">
    <citation type="submission" date="2016-10" db="EMBL/GenBank/DDBJ databases">
        <authorList>
            <person name="Varghese N."/>
            <person name="Submissions S."/>
        </authorList>
    </citation>
    <scope>NUCLEOTIDE SEQUENCE [LARGE SCALE GENOMIC DNA]</scope>
    <source>
        <strain evidence="3">DSM 13078</strain>
    </source>
</reference>
<gene>
    <name evidence="2" type="ORF">SAMN05444422_104201</name>
</gene>
<dbReference type="AlphaFoldDB" id="A0A1I1GI57"/>
<keyword evidence="1" id="KW-0472">Membrane</keyword>
<feature type="transmembrane region" description="Helical" evidence="1">
    <location>
        <begin position="76"/>
        <end position="96"/>
    </location>
</feature>
<name>A0A1I1GI57_NATHA</name>